<dbReference type="EMBL" id="QJUL01000063">
    <property type="protein sequence ID" value="TBU84814.1"/>
    <property type="molecule type" value="Genomic_DNA"/>
</dbReference>
<evidence type="ECO:0000313" key="3">
    <source>
        <dbReference type="EMBL" id="TBU84814.1"/>
    </source>
</evidence>
<dbReference type="InterPro" id="IPR007712">
    <property type="entry name" value="RelE/ParE_toxin"/>
</dbReference>
<reference evidence="3 4" key="1">
    <citation type="submission" date="2018-06" db="EMBL/GenBank/DDBJ databases">
        <title>Three novel Pseudomonas species isolated from symptomatic oak.</title>
        <authorList>
            <person name="Bueno-Gonzalez V."/>
            <person name="Brady C."/>
        </authorList>
    </citation>
    <scope>NUCLEOTIDE SEQUENCE [LARGE SCALE GENOMIC DNA]</scope>
    <source>
        <strain evidence="3 4">P6B</strain>
    </source>
</reference>
<gene>
    <name evidence="3" type="ORF">DNK44_24705</name>
</gene>
<sequence length="95" mass="11032">MPSEYSLEFDDAAKKEWKALGENLRKQFTRKLAERLAMPHVPADKLHGLKDCYKIKLRASGYRLVCRVEEDRVVVLVLAVGKRERSAVYEQAKKR</sequence>
<evidence type="ECO:0000256" key="1">
    <source>
        <dbReference type="ARBA" id="ARBA00006226"/>
    </source>
</evidence>
<dbReference type="Proteomes" id="UP000293172">
    <property type="component" value="Unassembled WGS sequence"/>
</dbReference>
<dbReference type="InterPro" id="IPR035093">
    <property type="entry name" value="RelE/ParE_toxin_dom_sf"/>
</dbReference>
<dbReference type="AlphaFoldDB" id="A0A4Q9QT16"/>
<evidence type="ECO:0000313" key="4">
    <source>
        <dbReference type="Proteomes" id="UP000293172"/>
    </source>
</evidence>
<proteinExistence type="inferred from homology"/>
<dbReference type="SUPFAM" id="SSF143011">
    <property type="entry name" value="RelE-like"/>
    <property type="match status" value="1"/>
</dbReference>
<dbReference type="Pfam" id="PF05016">
    <property type="entry name" value="ParE_toxin"/>
    <property type="match status" value="1"/>
</dbReference>
<dbReference type="PANTHER" id="PTHR35601">
    <property type="entry name" value="TOXIN RELE"/>
    <property type="match status" value="1"/>
</dbReference>
<comment type="caution">
    <text evidence="3">The sequence shown here is derived from an EMBL/GenBank/DDBJ whole genome shotgun (WGS) entry which is preliminary data.</text>
</comment>
<keyword evidence="2" id="KW-1277">Toxin-antitoxin system</keyword>
<protein>
    <submittedName>
        <fullName evidence="3">Type II toxin-antitoxin system mRNA interferase toxin, RelE/StbE family</fullName>
    </submittedName>
</protein>
<dbReference type="PANTHER" id="PTHR35601:SF1">
    <property type="entry name" value="TOXIN RELE"/>
    <property type="match status" value="1"/>
</dbReference>
<dbReference type="Gene3D" id="3.30.2310.20">
    <property type="entry name" value="RelE-like"/>
    <property type="match status" value="1"/>
</dbReference>
<evidence type="ECO:0000256" key="2">
    <source>
        <dbReference type="ARBA" id="ARBA00022649"/>
    </source>
</evidence>
<dbReference type="NCBIfam" id="TIGR02385">
    <property type="entry name" value="RelE_StbE"/>
    <property type="match status" value="1"/>
</dbReference>
<comment type="similarity">
    <text evidence="1">Belongs to the RelE toxin family.</text>
</comment>
<name>A0A4Q9QT16_9GAMM</name>
<accession>A0A4Q9QT16</accession>
<dbReference type="OrthoDB" id="9801234at2"/>
<dbReference type="RefSeq" id="WP_131199342.1">
    <property type="nucleotide sequence ID" value="NZ_QJUL01000063.1"/>
</dbReference>
<organism evidence="3 4">
    <name type="scientific">Phytopseudomonas dryadis</name>
    <dbReference type="NCBI Taxonomy" id="2487520"/>
    <lineage>
        <taxon>Bacteria</taxon>
        <taxon>Pseudomonadati</taxon>
        <taxon>Pseudomonadota</taxon>
        <taxon>Gammaproteobacteria</taxon>
        <taxon>Pseudomonadales</taxon>
        <taxon>Pseudomonadaceae</taxon>
        <taxon>Phytopseudomonas</taxon>
    </lineage>
</organism>